<proteinExistence type="predicted"/>
<evidence type="ECO:0000313" key="1">
    <source>
        <dbReference type="EMBL" id="PAV09871.1"/>
    </source>
</evidence>
<organism evidence="1 2">
    <name type="scientific">Methanocorpusculum parvum</name>
    <dbReference type="NCBI Taxonomy" id="2193"/>
    <lineage>
        <taxon>Archaea</taxon>
        <taxon>Methanobacteriati</taxon>
        <taxon>Methanobacteriota</taxon>
        <taxon>Stenosarchaea group</taxon>
        <taxon>Methanomicrobia</taxon>
        <taxon>Methanomicrobiales</taxon>
        <taxon>Methanocorpusculaceae</taxon>
        <taxon>Methanocorpusculum</taxon>
    </lineage>
</organism>
<name>A0AAX0Q9K5_9EURY</name>
<dbReference type="Proteomes" id="UP000243820">
    <property type="component" value="Unassembled WGS sequence"/>
</dbReference>
<protein>
    <submittedName>
        <fullName evidence="1">Uncharacterized protein</fullName>
    </submittedName>
</protein>
<sequence>MLRKNPRAGFSVVSLFFDYIKSEGYEEKNRHAGFSSAFFQTACDSCVGDQPEQSTQAQEKCDSR</sequence>
<gene>
    <name evidence="1" type="ORF">ASJ83_04760</name>
</gene>
<accession>A0AAX0Q9K5</accession>
<keyword evidence="2" id="KW-1185">Reference proteome</keyword>
<evidence type="ECO:0000313" key="2">
    <source>
        <dbReference type="Proteomes" id="UP000243820"/>
    </source>
</evidence>
<comment type="caution">
    <text evidence="1">The sequence shown here is derived from an EMBL/GenBank/DDBJ whole genome shotgun (WGS) entry which is preliminary data.</text>
</comment>
<dbReference type="EMBL" id="LMVO01000005">
    <property type="protein sequence ID" value="PAV09871.1"/>
    <property type="molecule type" value="Genomic_DNA"/>
</dbReference>
<dbReference type="AlphaFoldDB" id="A0AAX0Q9K5"/>
<reference evidence="1 2" key="1">
    <citation type="journal article" date="2017" name="BMC Genomics">
        <title>Genomic analysis of methanogenic archaea reveals a shift towards energy conservation.</title>
        <authorList>
            <person name="Gilmore S.P."/>
            <person name="Henske J.K."/>
            <person name="Sexton J.A."/>
            <person name="Solomon K.V."/>
            <person name="Seppala S."/>
            <person name="Yoo J.I."/>
            <person name="Huyett L.M."/>
            <person name="Pressman A."/>
            <person name="Cogan J.Z."/>
            <person name="Kivenson V."/>
            <person name="Peng X."/>
            <person name="Tan Y."/>
            <person name="Valentine D.L."/>
            <person name="O'Malley M.A."/>
        </authorList>
    </citation>
    <scope>NUCLEOTIDE SEQUENCE [LARGE SCALE GENOMIC DNA]</scope>
    <source>
        <strain evidence="1 2">XII</strain>
    </source>
</reference>